<evidence type="ECO:0008006" key="4">
    <source>
        <dbReference type="Google" id="ProtNLM"/>
    </source>
</evidence>
<dbReference type="Gene3D" id="4.10.1080.10">
    <property type="entry name" value="TSP type-3 repeat"/>
    <property type="match status" value="1"/>
</dbReference>
<name>A0A5C6RGT1_9BACT</name>
<dbReference type="SUPFAM" id="SSF103647">
    <property type="entry name" value="TSP type-3 repeat"/>
    <property type="match status" value="1"/>
</dbReference>
<sequence length="101" mass="10071">EQLWYADTDGDGYGAAAVSVSSCTAPPGYVLNSGDCDDSDSSVNPGAVESCNGADDNCNGSVDEGFDADGDGVPACEDNCPDTFNPGQEDTDGDGTGDACD</sequence>
<dbReference type="Pfam" id="PF11617">
    <property type="entry name" value="Cu-binding_MopE"/>
    <property type="match status" value="1"/>
</dbReference>
<dbReference type="InterPro" id="IPR028974">
    <property type="entry name" value="TSP_type-3_rpt"/>
</dbReference>
<feature type="region of interest" description="Disordered" evidence="1">
    <location>
        <begin position="63"/>
        <end position="101"/>
    </location>
</feature>
<gene>
    <name evidence="2" type="ORF">FRY97_22150</name>
</gene>
<dbReference type="AlphaFoldDB" id="A0A5C6RGT1"/>
<dbReference type="InterPro" id="IPR021655">
    <property type="entry name" value="Put_metal-bd"/>
</dbReference>
<dbReference type="EMBL" id="VOOR01000251">
    <property type="protein sequence ID" value="TXB51808.1"/>
    <property type="molecule type" value="Genomic_DNA"/>
</dbReference>
<evidence type="ECO:0000256" key="1">
    <source>
        <dbReference type="SAM" id="MobiDB-lite"/>
    </source>
</evidence>
<organism evidence="2 3">
    <name type="scientific">Phaeodactylibacter luteus</name>
    <dbReference type="NCBI Taxonomy" id="1564516"/>
    <lineage>
        <taxon>Bacteria</taxon>
        <taxon>Pseudomonadati</taxon>
        <taxon>Bacteroidota</taxon>
        <taxon>Saprospiria</taxon>
        <taxon>Saprospirales</taxon>
        <taxon>Haliscomenobacteraceae</taxon>
        <taxon>Phaeodactylibacter</taxon>
    </lineage>
</organism>
<feature type="compositionally biased region" description="Acidic residues" evidence="1">
    <location>
        <begin position="89"/>
        <end position="101"/>
    </location>
</feature>
<evidence type="ECO:0000313" key="3">
    <source>
        <dbReference type="Proteomes" id="UP000321580"/>
    </source>
</evidence>
<keyword evidence="3" id="KW-1185">Reference proteome</keyword>
<dbReference type="Proteomes" id="UP000321580">
    <property type="component" value="Unassembled WGS sequence"/>
</dbReference>
<feature type="non-terminal residue" evidence="2">
    <location>
        <position position="101"/>
    </location>
</feature>
<accession>A0A5C6RGT1</accession>
<comment type="caution">
    <text evidence="2">The sequence shown here is derived from an EMBL/GenBank/DDBJ whole genome shotgun (WGS) entry which is preliminary data.</text>
</comment>
<dbReference type="GO" id="GO:0005509">
    <property type="term" value="F:calcium ion binding"/>
    <property type="evidence" value="ECO:0007669"/>
    <property type="project" value="InterPro"/>
</dbReference>
<evidence type="ECO:0000313" key="2">
    <source>
        <dbReference type="EMBL" id="TXB51808.1"/>
    </source>
</evidence>
<reference evidence="2 3" key="1">
    <citation type="submission" date="2019-08" db="EMBL/GenBank/DDBJ databases">
        <title>Genome of Phaeodactylibacter luteus.</title>
        <authorList>
            <person name="Bowman J.P."/>
        </authorList>
    </citation>
    <scope>NUCLEOTIDE SEQUENCE [LARGE SCALE GENOMIC DNA]</scope>
    <source>
        <strain evidence="2 3">KCTC 42180</strain>
    </source>
</reference>
<protein>
    <recommendedName>
        <fullName evidence="4">Thrombospondin</fullName>
    </recommendedName>
</protein>
<proteinExistence type="predicted"/>
<dbReference type="RefSeq" id="WP_246141907.1">
    <property type="nucleotide sequence ID" value="NZ_VOOR01000251.1"/>
</dbReference>
<feature type="non-terminal residue" evidence="2">
    <location>
        <position position="1"/>
    </location>
</feature>